<evidence type="ECO:0000313" key="2">
    <source>
        <dbReference type="EMBL" id="RKE96265.1"/>
    </source>
</evidence>
<dbReference type="AlphaFoldDB" id="A0A420DPS6"/>
<evidence type="ECO:0008006" key="4">
    <source>
        <dbReference type="Google" id="ProtNLM"/>
    </source>
</evidence>
<accession>A0A420DPS6</accession>
<dbReference type="OrthoDB" id="7856719at2"/>
<keyword evidence="1" id="KW-0732">Signal</keyword>
<gene>
    <name evidence="2" type="ORF">C8N30_0822</name>
</gene>
<keyword evidence="3" id="KW-1185">Reference proteome</keyword>
<evidence type="ECO:0000313" key="3">
    <source>
        <dbReference type="Proteomes" id="UP000284407"/>
    </source>
</evidence>
<dbReference type="RefSeq" id="WP_025063212.1">
    <property type="nucleotide sequence ID" value="NZ_RAQK01000001.1"/>
</dbReference>
<dbReference type="STRING" id="1443111.Z949_2810"/>
<protein>
    <recommendedName>
        <fullName evidence="4">Plastocyanin</fullName>
    </recommendedName>
</protein>
<dbReference type="Proteomes" id="UP000284407">
    <property type="component" value="Unassembled WGS sequence"/>
</dbReference>
<reference evidence="2 3" key="1">
    <citation type="submission" date="2018-09" db="EMBL/GenBank/DDBJ databases">
        <title>Genomic Encyclopedia of Archaeal and Bacterial Type Strains, Phase II (KMG-II): from individual species to whole genera.</title>
        <authorList>
            <person name="Goeker M."/>
        </authorList>
    </citation>
    <scope>NUCLEOTIDE SEQUENCE [LARGE SCALE GENOMIC DNA]</scope>
    <source>
        <strain evidence="2 3">DSM 11458</strain>
    </source>
</reference>
<comment type="caution">
    <text evidence="2">The sequence shown here is derived from an EMBL/GenBank/DDBJ whole genome shotgun (WGS) entry which is preliminary data.</text>
</comment>
<dbReference type="SUPFAM" id="SSF49503">
    <property type="entry name" value="Cupredoxins"/>
    <property type="match status" value="1"/>
</dbReference>
<dbReference type="EMBL" id="RAQK01000001">
    <property type="protein sequence ID" value="RKE96265.1"/>
    <property type="molecule type" value="Genomic_DNA"/>
</dbReference>
<organism evidence="2 3">
    <name type="scientific">Sulfitobacter guttiformis</name>
    <dbReference type="NCBI Taxonomy" id="74349"/>
    <lineage>
        <taxon>Bacteria</taxon>
        <taxon>Pseudomonadati</taxon>
        <taxon>Pseudomonadota</taxon>
        <taxon>Alphaproteobacteria</taxon>
        <taxon>Rhodobacterales</taxon>
        <taxon>Roseobacteraceae</taxon>
        <taxon>Sulfitobacter</taxon>
    </lineage>
</organism>
<sequence>MLSKFFLRAATTAAALTCIAGSASAETYRIIMLDYTFFPEISFVQPGDVVIFDNASGQSRDIKADDESWEVRDIGAGTEKSLTIVEGMPNKFISVVPSAGDPAADENGNIQVVGTLNFSVQN</sequence>
<feature type="chain" id="PRO_5019552230" description="Plastocyanin" evidence="1">
    <location>
        <begin position="26"/>
        <end position="122"/>
    </location>
</feature>
<feature type="signal peptide" evidence="1">
    <location>
        <begin position="1"/>
        <end position="25"/>
    </location>
</feature>
<name>A0A420DPS6_9RHOB</name>
<dbReference type="InterPro" id="IPR008972">
    <property type="entry name" value="Cupredoxin"/>
</dbReference>
<proteinExistence type="predicted"/>
<evidence type="ECO:0000256" key="1">
    <source>
        <dbReference type="SAM" id="SignalP"/>
    </source>
</evidence>